<dbReference type="EMBL" id="JAFNME010000002">
    <property type="protein sequence ID" value="MBO1248497.1"/>
    <property type="molecule type" value="Genomic_DNA"/>
</dbReference>
<dbReference type="NCBIfam" id="TIGR03423">
    <property type="entry name" value="pbp2_mrdA"/>
    <property type="match status" value="1"/>
</dbReference>
<name>A0A939GWH6_9BURK</name>
<keyword evidence="3 14" id="KW-1003">Cell membrane</keyword>
<evidence type="ECO:0000259" key="16">
    <source>
        <dbReference type="Pfam" id="PF00905"/>
    </source>
</evidence>
<evidence type="ECO:0000256" key="13">
    <source>
        <dbReference type="ARBA" id="ARBA00023316"/>
    </source>
</evidence>
<evidence type="ECO:0000259" key="17">
    <source>
        <dbReference type="Pfam" id="PF03717"/>
    </source>
</evidence>
<evidence type="ECO:0000313" key="19">
    <source>
        <dbReference type="Proteomes" id="UP000664731"/>
    </source>
</evidence>
<dbReference type="SUPFAM" id="SSF56601">
    <property type="entry name" value="beta-lactamase/transpeptidase-like"/>
    <property type="match status" value="1"/>
</dbReference>
<evidence type="ECO:0000256" key="8">
    <source>
        <dbReference type="ARBA" id="ARBA00022801"/>
    </source>
</evidence>
<dbReference type="PANTHER" id="PTHR30627">
    <property type="entry name" value="PEPTIDOGLYCAN D,D-TRANSPEPTIDASE"/>
    <property type="match status" value="1"/>
</dbReference>
<dbReference type="PANTHER" id="PTHR30627:SF2">
    <property type="entry name" value="PEPTIDOGLYCAN D,D-TRANSPEPTIDASE MRDA"/>
    <property type="match status" value="1"/>
</dbReference>
<keyword evidence="12 14" id="KW-0472">Membrane</keyword>
<evidence type="ECO:0000256" key="15">
    <source>
        <dbReference type="SAM" id="MobiDB-lite"/>
    </source>
</evidence>
<keyword evidence="19" id="KW-1185">Reference proteome</keyword>
<dbReference type="Pfam" id="PF00905">
    <property type="entry name" value="Transpeptidase"/>
    <property type="match status" value="1"/>
</dbReference>
<sequence length="690" mass="76079">MASRLNFRSLYTQAETQSFRLRVFVLGLVVLLLFALLAYRLSVLQVQRYAAFSERAESNRTAVVPIVPNRGRIVDRNGIVLATNYSAYTLEITRSQVEDLEATIQAISEIVPISARDRRQFKRLMADSKSFESIPLRSRLTDEEVARFTAQRWRFPGVDVKARLFRTYPLGEVAGHVVGYIGRINTKEQELIDESDDAANYRGTEVIGKLGIEQSYEKQLHGQTGWEQLETTAGGFAVRRLNSRDAIPGDTLVLSLDVGLQKLVEDLFGERRGALVAIDPRNGEVLAMVSKPGYDINLFIGGIDQENWDLLNTSIDRPLLNRALRGTYPPGSTYKPFMGLAGLESGKRKIDTTIQDNGSWTFGGHTFRSGHPNGPTNLRRSIIKSSNVYYYMLANDMGVDLIHDYLSPMGFGRPTGIDLEGESPGVLPSMQWKRNTYKRPEQKRWYAGETISLGIGQGYNHFTMLQLAYATAMLANRGVQHQPHLGLGRIDAVTRQYHALPQPPGLSLGYKPENIEAVREATQAVTVEGTARGIFAGAPYTSAGKTGTAQAVTIGQKERYNAAKLAERQRDHSLYIAYAPADQPEIALAVIVENAGFGATAATPIARRVFDYWLLGHYPSEQDLAASRQGLARTPIGTPRRAADMLNHYERISVPGLSPRAIPWVPPAAAAKAPPAPAPEEVAQDGAAED</sequence>
<keyword evidence="13 14" id="KW-0961">Cell wall biogenesis/degradation</keyword>
<dbReference type="GO" id="GO:0008658">
    <property type="term" value="F:penicillin binding"/>
    <property type="evidence" value="ECO:0007669"/>
    <property type="project" value="InterPro"/>
</dbReference>
<dbReference type="Pfam" id="PF03717">
    <property type="entry name" value="PBP_dimer"/>
    <property type="match status" value="1"/>
</dbReference>
<comment type="caution">
    <text evidence="18">The sequence shown here is derived from an EMBL/GenBank/DDBJ whole genome shotgun (WGS) entry which is preliminary data.</text>
</comment>
<keyword evidence="8 14" id="KW-0378">Hydrolase</keyword>
<dbReference type="SUPFAM" id="SSF56519">
    <property type="entry name" value="Penicillin binding protein dimerisation domain"/>
    <property type="match status" value="1"/>
</dbReference>
<comment type="function">
    <text evidence="14">Catalyzes cross-linking of the peptidoglycan cell wall.</text>
</comment>
<dbReference type="EC" id="3.4.16.4" evidence="14"/>
<evidence type="ECO:0000256" key="2">
    <source>
        <dbReference type="ARBA" id="ARBA00004236"/>
    </source>
</evidence>
<comment type="caution">
    <text evidence="14">Lacks conserved residue(s) required for the propagation of feature annotation.</text>
</comment>
<evidence type="ECO:0000256" key="11">
    <source>
        <dbReference type="ARBA" id="ARBA00022989"/>
    </source>
</evidence>
<dbReference type="AlphaFoldDB" id="A0A939GWH6"/>
<dbReference type="Gene3D" id="3.30.1390.30">
    <property type="entry name" value="Penicillin-binding protein 2a, domain 3"/>
    <property type="match status" value="1"/>
</dbReference>
<dbReference type="InterPro" id="IPR005311">
    <property type="entry name" value="PBP_dimer"/>
</dbReference>
<keyword evidence="4 14" id="KW-0997">Cell inner membrane</keyword>
<dbReference type="InterPro" id="IPR017790">
    <property type="entry name" value="Penicillin-binding_protein_2"/>
</dbReference>
<dbReference type="InterPro" id="IPR036138">
    <property type="entry name" value="PBP_dimer_sf"/>
</dbReference>
<keyword evidence="10 14" id="KW-0573">Peptidoglycan synthesis</keyword>
<accession>A0A939GWH6</accession>
<keyword evidence="5 14" id="KW-0121">Carboxypeptidase</keyword>
<evidence type="ECO:0000256" key="10">
    <source>
        <dbReference type="ARBA" id="ARBA00022984"/>
    </source>
</evidence>
<evidence type="ECO:0000313" key="18">
    <source>
        <dbReference type="EMBL" id="MBO1248497.1"/>
    </source>
</evidence>
<feature type="active site" description="Acyl-ester intermediate" evidence="14">
    <location>
        <position position="332"/>
    </location>
</feature>
<dbReference type="GO" id="GO:0071972">
    <property type="term" value="F:peptidoglycan L,D-transpeptidase activity"/>
    <property type="evidence" value="ECO:0007669"/>
    <property type="project" value="TreeGrafter"/>
</dbReference>
<dbReference type="GO" id="GO:0071555">
    <property type="term" value="P:cell wall organization"/>
    <property type="evidence" value="ECO:0007669"/>
    <property type="project" value="UniProtKB-KW"/>
</dbReference>
<feature type="region of interest" description="Disordered" evidence="15">
    <location>
        <begin position="668"/>
        <end position="690"/>
    </location>
</feature>
<dbReference type="GO" id="GO:0009252">
    <property type="term" value="P:peptidoglycan biosynthetic process"/>
    <property type="evidence" value="ECO:0007669"/>
    <property type="project" value="UniProtKB-UniRule"/>
</dbReference>
<keyword evidence="6 14" id="KW-0645">Protease</keyword>
<feature type="transmembrane region" description="Helical" evidence="14">
    <location>
        <begin position="21"/>
        <end position="39"/>
    </location>
</feature>
<evidence type="ECO:0000256" key="4">
    <source>
        <dbReference type="ARBA" id="ARBA00022519"/>
    </source>
</evidence>
<keyword evidence="9 14" id="KW-0133">Cell shape</keyword>
<keyword evidence="7 14" id="KW-0812">Transmembrane</keyword>
<evidence type="ECO:0000256" key="5">
    <source>
        <dbReference type="ARBA" id="ARBA00022645"/>
    </source>
</evidence>
<protein>
    <recommendedName>
        <fullName evidence="14">Peptidoglycan D,D-transpeptidase MrdA</fullName>
        <ecNumber evidence="14">3.4.16.4</ecNumber>
    </recommendedName>
    <alternativeName>
        <fullName evidence="14">Penicillin-binding protein 2</fullName>
        <shortName evidence="14">PBP-2</shortName>
    </alternativeName>
</protein>
<dbReference type="GO" id="GO:0005886">
    <property type="term" value="C:plasma membrane"/>
    <property type="evidence" value="ECO:0007669"/>
    <property type="project" value="UniProtKB-SubCell"/>
</dbReference>
<dbReference type="GO" id="GO:0009002">
    <property type="term" value="F:serine-type D-Ala-D-Ala carboxypeptidase activity"/>
    <property type="evidence" value="ECO:0007669"/>
    <property type="project" value="UniProtKB-UniRule"/>
</dbReference>
<comment type="pathway">
    <text evidence="14">Cell wall biogenesis; peptidoglycan biosynthesis.</text>
</comment>
<evidence type="ECO:0000256" key="3">
    <source>
        <dbReference type="ARBA" id="ARBA00022475"/>
    </source>
</evidence>
<reference evidence="18" key="1">
    <citation type="submission" date="2021-03" db="EMBL/GenBank/DDBJ databases">
        <title>Comamonas denitrificans.</title>
        <authorList>
            <person name="Finster K."/>
        </authorList>
    </citation>
    <scope>NUCLEOTIDE SEQUENCE</scope>
    <source>
        <strain evidence="18">MM2021_4</strain>
    </source>
</reference>
<keyword evidence="11 14" id="KW-1133">Transmembrane helix</keyword>
<comment type="subcellular location">
    <subcellularLocation>
        <location evidence="14">Cell inner membrane</location>
        <topology evidence="14">Single-pass membrane protein</topology>
    </subcellularLocation>
    <subcellularLocation>
        <location evidence="2">Cell membrane</location>
    </subcellularLocation>
    <subcellularLocation>
        <location evidence="1">Membrane</location>
        <topology evidence="1">Single-pass membrane protein</topology>
    </subcellularLocation>
</comment>
<evidence type="ECO:0000256" key="1">
    <source>
        <dbReference type="ARBA" id="ARBA00004167"/>
    </source>
</evidence>
<organism evidence="18 19">
    <name type="scientific">Comamonas denitrificans</name>
    <dbReference type="NCBI Taxonomy" id="117506"/>
    <lineage>
        <taxon>Bacteria</taxon>
        <taxon>Pseudomonadati</taxon>
        <taxon>Pseudomonadota</taxon>
        <taxon>Betaproteobacteria</taxon>
        <taxon>Burkholderiales</taxon>
        <taxon>Comamonadaceae</taxon>
        <taxon>Comamonas</taxon>
    </lineage>
</organism>
<gene>
    <name evidence="14 18" type="primary">mrdA</name>
    <name evidence="18" type="ORF">J1777_01410</name>
</gene>
<comment type="catalytic activity">
    <reaction evidence="14">
        <text>Preferential cleavage: (Ac)2-L-Lys-D-Ala-|-D-Ala. Also transpeptidation of peptidyl-alanyl moieties that are N-acyl substituents of D-alanine.</text>
        <dbReference type="EC" id="3.4.16.4"/>
    </reaction>
</comment>
<evidence type="ECO:0000256" key="14">
    <source>
        <dbReference type="HAMAP-Rule" id="MF_02081"/>
    </source>
</evidence>
<dbReference type="GO" id="GO:0006508">
    <property type="term" value="P:proteolysis"/>
    <property type="evidence" value="ECO:0007669"/>
    <property type="project" value="UniProtKB-KW"/>
</dbReference>
<comment type="similarity">
    <text evidence="14">Belongs to the transpeptidase family. MrdA subfamily.</text>
</comment>
<dbReference type="GO" id="GO:0008360">
    <property type="term" value="P:regulation of cell shape"/>
    <property type="evidence" value="ECO:0007669"/>
    <property type="project" value="UniProtKB-KW"/>
</dbReference>
<dbReference type="InterPro" id="IPR001460">
    <property type="entry name" value="PCN-bd_Tpept"/>
</dbReference>
<evidence type="ECO:0000256" key="6">
    <source>
        <dbReference type="ARBA" id="ARBA00022670"/>
    </source>
</evidence>
<dbReference type="InterPro" id="IPR012338">
    <property type="entry name" value="Beta-lactam/transpept-like"/>
</dbReference>
<dbReference type="Gene3D" id="3.40.710.10">
    <property type="entry name" value="DD-peptidase/beta-lactamase superfamily"/>
    <property type="match status" value="1"/>
</dbReference>
<evidence type="ECO:0000256" key="7">
    <source>
        <dbReference type="ARBA" id="ARBA00022692"/>
    </source>
</evidence>
<feature type="domain" description="Penicillin-binding protein dimerisation" evidence="17">
    <location>
        <begin position="66"/>
        <end position="240"/>
    </location>
</feature>
<evidence type="ECO:0000256" key="9">
    <source>
        <dbReference type="ARBA" id="ARBA00022960"/>
    </source>
</evidence>
<proteinExistence type="inferred from homology"/>
<dbReference type="InterPro" id="IPR050515">
    <property type="entry name" value="Beta-lactam/transpept"/>
</dbReference>
<dbReference type="RefSeq" id="WP_207574045.1">
    <property type="nucleotide sequence ID" value="NZ_JAFNME010000002.1"/>
</dbReference>
<dbReference type="Proteomes" id="UP000664731">
    <property type="component" value="Unassembled WGS sequence"/>
</dbReference>
<dbReference type="HAMAP" id="MF_02081">
    <property type="entry name" value="MrdA_transpept"/>
    <property type="match status" value="1"/>
</dbReference>
<feature type="domain" description="Penicillin-binding protein transpeptidase" evidence="16">
    <location>
        <begin position="273"/>
        <end position="610"/>
    </location>
</feature>
<dbReference type="Gene3D" id="3.90.1310.10">
    <property type="entry name" value="Penicillin-binding protein 2a (Domain 2)"/>
    <property type="match status" value="1"/>
</dbReference>
<evidence type="ECO:0000256" key="12">
    <source>
        <dbReference type="ARBA" id="ARBA00023136"/>
    </source>
</evidence>